<evidence type="ECO:0000256" key="2">
    <source>
        <dbReference type="SAM" id="MobiDB-lite"/>
    </source>
</evidence>
<dbReference type="RefSeq" id="WP_133991039.1">
    <property type="nucleotide sequence ID" value="NZ_SODV01000001.1"/>
</dbReference>
<feature type="compositionally biased region" description="Basic and acidic residues" evidence="2">
    <location>
        <begin position="260"/>
        <end position="271"/>
    </location>
</feature>
<dbReference type="Gene3D" id="2.60.40.1220">
    <property type="match status" value="1"/>
</dbReference>
<evidence type="ECO:0000313" key="5">
    <source>
        <dbReference type="EMBL" id="TDW99922.1"/>
    </source>
</evidence>
<evidence type="ECO:0000256" key="3">
    <source>
        <dbReference type="SAM" id="SignalP"/>
    </source>
</evidence>
<evidence type="ECO:0000256" key="1">
    <source>
        <dbReference type="ARBA" id="ARBA00022729"/>
    </source>
</evidence>
<dbReference type="InterPro" id="IPR032812">
    <property type="entry name" value="SbsA_Ig"/>
</dbReference>
<feature type="region of interest" description="Disordered" evidence="2">
    <location>
        <begin position="251"/>
        <end position="271"/>
    </location>
</feature>
<proteinExistence type="predicted"/>
<keyword evidence="6" id="KW-1185">Reference proteome</keyword>
<dbReference type="AlphaFoldDB" id="A0A4V3GLK8"/>
<organism evidence="5 6">
    <name type="scientific">Dinghuibacter silviterrae</name>
    <dbReference type="NCBI Taxonomy" id="1539049"/>
    <lineage>
        <taxon>Bacteria</taxon>
        <taxon>Pseudomonadati</taxon>
        <taxon>Bacteroidota</taxon>
        <taxon>Chitinophagia</taxon>
        <taxon>Chitinophagales</taxon>
        <taxon>Chitinophagaceae</taxon>
        <taxon>Dinghuibacter</taxon>
    </lineage>
</organism>
<feature type="signal peptide" evidence="3">
    <location>
        <begin position="1"/>
        <end position="20"/>
    </location>
</feature>
<name>A0A4V3GLK8_9BACT</name>
<dbReference type="OrthoDB" id="9809989at2"/>
<gene>
    <name evidence="5" type="ORF">EDB95_0939</name>
</gene>
<evidence type="ECO:0000313" key="6">
    <source>
        <dbReference type="Proteomes" id="UP000294498"/>
    </source>
</evidence>
<sequence>MQRILLFAAFCALVGLSVFQSGCARIVPPSGGPRDSLPPVLVKADPGDSALNQPLTGLKITLTFNEYIQLDNAAQNLIVNPTVKMVPVTQLMGDSKGFYIKMKDTLEPNATYTLNFGKAVKDVNEGNVLRNFTYIFSTGRFLDSGTLQGRVRLARTSKVDSTLLVILHPHGDDSAVAKETPRYVARLDSAGRFRFDHIATGEYSIFALKDVGDKKYHDKSELFAFYDHRITVTSTPNDSIVLYAYAEEAPKPKAGSTNKENAKKPAKKEPKEHKLHLALSIAGGKQDLLSPLFLQYDQPILKYDSTQLRLTDTLYNPLPFVFLNNDTTHHKFGIDYHWHEDSAYKLIVGKTFATDTTGVTLLKGDTITFLSKRESEYGSLVLRLHNFDYARHPVLQFVQSDKIVDSIKVTGPTITRDLYHPGDYELRVLYDTNQNGTWDPGSYFGIHRQPEIVVQPKVPKIKVRGNGWENEYDVTL</sequence>
<accession>A0A4V3GLK8</accession>
<dbReference type="InterPro" id="IPR014755">
    <property type="entry name" value="Cu-Rt/internalin_Ig-like"/>
</dbReference>
<evidence type="ECO:0000259" key="4">
    <source>
        <dbReference type="Pfam" id="PF13205"/>
    </source>
</evidence>
<comment type="caution">
    <text evidence="5">The sequence shown here is derived from an EMBL/GenBank/DDBJ whole genome shotgun (WGS) entry which is preliminary data.</text>
</comment>
<feature type="domain" description="SbsA Ig-like" evidence="4">
    <location>
        <begin position="35"/>
        <end position="138"/>
    </location>
</feature>
<reference evidence="5 6" key="1">
    <citation type="submission" date="2019-03" db="EMBL/GenBank/DDBJ databases">
        <title>Genomic Encyclopedia of Type Strains, Phase IV (KMG-IV): sequencing the most valuable type-strain genomes for metagenomic binning, comparative biology and taxonomic classification.</title>
        <authorList>
            <person name="Goeker M."/>
        </authorList>
    </citation>
    <scope>NUCLEOTIDE SEQUENCE [LARGE SCALE GENOMIC DNA]</scope>
    <source>
        <strain evidence="5 6">DSM 100059</strain>
    </source>
</reference>
<dbReference type="EMBL" id="SODV01000001">
    <property type="protein sequence ID" value="TDW99922.1"/>
    <property type="molecule type" value="Genomic_DNA"/>
</dbReference>
<dbReference type="Proteomes" id="UP000294498">
    <property type="component" value="Unassembled WGS sequence"/>
</dbReference>
<dbReference type="Pfam" id="PF13205">
    <property type="entry name" value="Big_5"/>
    <property type="match status" value="1"/>
</dbReference>
<protein>
    <submittedName>
        <fullName evidence="5">Ig-like domain-containing protein</fullName>
    </submittedName>
</protein>
<keyword evidence="1 3" id="KW-0732">Signal</keyword>
<feature type="chain" id="PRO_5020629117" evidence="3">
    <location>
        <begin position="21"/>
        <end position="476"/>
    </location>
</feature>